<evidence type="ECO:0000256" key="1">
    <source>
        <dbReference type="SAM" id="Phobius"/>
    </source>
</evidence>
<dbReference type="AlphaFoldDB" id="A0AAW2TJY0"/>
<organism evidence="2">
    <name type="scientific">Sesamum radiatum</name>
    <name type="common">Black benniseed</name>
    <dbReference type="NCBI Taxonomy" id="300843"/>
    <lineage>
        <taxon>Eukaryota</taxon>
        <taxon>Viridiplantae</taxon>
        <taxon>Streptophyta</taxon>
        <taxon>Embryophyta</taxon>
        <taxon>Tracheophyta</taxon>
        <taxon>Spermatophyta</taxon>
        <taxon>Magnoliopsida</taxon>
        <taxon>eudicotyledons</taxon>
        <taxon>Gunneridae</taxon>
        <taxon>Pentapetalae</taxon>
        <taxon>asterids</taxon>
        <taxon>lamiids</taxon>
        <taxon>Lamiales</taxon>
        <taxon>Pedaliaceae</taxon>
        <taxon>Sesamum</taxon>
    </lineage>
</organism>
<reference evidence="2" key="1">
    <citation type="submission" date="2020-06" db="EMBL/GenBank/DDBJ databases">
        <authorList>
            <person name="Li T."/>
            <person name="Hu X."/>
            <person name="Zhang T."/>
            <person name="Song X."/>
            <person name="Zhang H."/>
            <person name="Dai N."/>
            <person name="Sheng W."/>
            <person name="Hou X."/>
            <person name="Wei L."/>
        </authorList>
    </citation>
    <scope>NUCLEOTIDE SEQUENCE</scope>
    <source>
        <strain evidence="2">G02</strain>
        <tissue evidence="2">Leaf</tissue>
    </source>
</reference>
<keyword evidence="1" id="KW-1133">Transmembrane helix</keyword>
<keyword evidence="1" id="KW-0812">Transmembrane</keyword>
<sequence>MVLQSALDSPFSIPNNDEIFSHKLVVLSNPLHKLVVLSTPFLLNPLHPTAPPPHQVHYQSSQFFRQDSQGICCLLDIVIWETILTLFDFSVLKYFDEIWFFDAYFLAFYLTLLFLVLLDFSGS</sequence>
<comment type="caution">
    <text evidence="2">The sequence shown here is derived from an EMBL/GenBank/DDBJ whole genome shotgun (WGS) entry which is preliminary data.</text>
</comment>
<feature type="transmembrane region" description="Helical" evidence="1">
    <location>
        <begin position="98"/>
        <end position="118"/>
    </location>
</feature>
<accession>A0AAW2TJY0</accession>
<keyword evidence="1" id="KW-0472">Membrane</keyword>
<evidence type="ECO:0000313" key="2">
    <source>
        <dbReference type="EMBL" id="KAL0404463.1"/>
    </source>
</evidence>
<reference evidence="2" key="2">
    <citation type="journal article" date="2024" name="Plant">
        <title>Genomic evolution and insights into agronomic trait innovations of Sesamum species.</title>
        <authorList>
            <person name="Miao H."/>
            <person name="Wang L."/>
            <person name="Qu L."/>
            <person name="Liu H."/>
            <person name="Sun Y."/>
            <person name="Le M."/>
            <person name="Wang Q."/>
            <person name="Wei S."/>
            <person name="Zheng Y."/>
            <person name="Lin W."/>
            <person name="Duan Y."/>
            <person name="Cao H."/>
            <person name="Xiong S."/>
            <person name="Wang X."/>
            <person name="Wei L."/>
            <person name="Li C."/>
            <person name="Ma Q."/>
            <person name="Ju M."/>
            <person name="Zhao R."/>
            <person name="Li G."/>
            <person name="Mu C."/>
            <person name="Tian Q."/>
            <person name="Mei H."/>
            <person name="Zhang T."/>
            <person name="Gao T."/>
            <person name="Zhang H."/>
        </authorList>
    </citation>
    <scope>NUCLEOTIDE SEQUENCE</scope>
    <source>
        <strain evidence="2">G02</strain>
    </source>
</reference>
<proteinExistence type="predicted"/>
<protein>
    <submittedName>
        <fullName evidence="2">Uncharacterized protein</fullName>
    </submittedName>
</protein>
<gene>
    <name evidence="2" type="ORF">Sradi_2087100</name>
</gene>
<name>A0AAW2TJY0_SESRA</name>
<dbReference type="EMBL" id="JACGWJ010000008">
    <property type="protein sequence ID" value="KAL0404463.1"/>
    <property type="molecule type" value="Genomic_DNA"/>
</dbReference>